<dbReference type="InterPro" id="IPR005819">
    <property type="entry name" value="H1/H5"/>
</dbReference>
<evidence type="ECO:0000313" key="9">
    <source>
        <dbReference type="EMBL" id="KAK7356360.1"/>
    </source>
</evidence>
<dbReference type="GO" id="GO:0003690">
    <property type="term" value="F:double-stranded DNA binding"/>
    <property type="evidence" value="ECO:0007669"/>
    <property type="project" value="TreeGrafter"/>
</dbReference>
<feature type="compositionally biased region" description="Basic and acidic residues" evidence="7">
    <location>
        <begin position="93"/>
        <end position="104"/>
    </location>
</feature>
<dbReference type="PANTHER" id="PTHR11467:SF130">
    <property type="entry name" value="HISTONE H1-LIKE ISOFORM X1"/>
    <property type="match status" value="1"/>
</dbReference>
<evidence type="ECO:0000256" key="7">
    <source>
        <dbReference type="SAM" id="MobiDB-lite"/>
    </source>
</evidence>
<dbReference type="PROSITE" id="PS51504">
    <property type="entry name" value="H15"/>
    <property type="match status" value="1"/>
</dbReference>
<dbReference type="InterPro" id="IPR005818">
    <property type="entry name" value="Histone_H1/H5_H15"/>
</dbReference>
<comment type="similarity">
    <text evidence="6">Belongs to the histone H1/H5 family.</text>
</comment>
<dbReference type="InterPro" id="IPR036388">
    <property type="entry name" value="WH-like_DNA-bd_sf"/>
</dbReference>
<dbReference type="GO" id="GO:0000786">
    <property type="term" value="C:nucleosome"/>
    <property type="evidence" value="ECO:0007669"/>
    <property type="project" value="InterPro"/>
</dbReference>
<keyword evidence="10" id="KW-1185">Reference proteome</keyword>
<reference evidence="9 10" key="1">
    <citation type="submission" date="2024-01" db="EMBL/GenBank/DDBJ databases">
        <title>The genomes of 5 underutilized Papilionoideae crops provide insights into root nodulation and disease resistanc.</title>
        <authorList>
            <person name="Jiang F."/>
        </authorList>
    </citation>
    <scope>NUCLEOTIDE SEQUENCE [LARGE SCALE GENOMIC DNA]</scope>
    <source>
        <strain evidence="9">JINMINGXINNONG_FW02</strain>
        <tissue evidence="9">Leaves</tissue>
    </source>
</reference>
<organism evidence="9 10">
    <name type="scientific">Phaseolus coccineus</name>
    <name type="common">Scarlet runner bean</name>
    <name type="synonym">Phaseolus multiflorus</name>
    <dbReference type="NCBI Taxonomy" id="3886"/>
    <lineage>
        <taxon>Eukaryota</taxon>
        <taxon>Viridiplantae</taxon>
        <taxon>Streptophyta</taxon>
        <taxon>Embryophyta</taxon>
        <taxon>Tracheophyta</taxon>
        <taxon>Spermatophyta</taxon>
        <taxon>Magnoliopsida</taxon>
        <taxon>eudicotyledons</taxon>
        <taxon>Gunneridae</taxon>
        <taxon>Pentapetalae</taxon>
        <taxon>rosids</taxon>
        <taxon>fabids</taxon>
        <taxon>Fabales</taxon>
        <taxon>Fabaceae</taxon>
        <taxon>Papilionoideae</taxon>
        <taxon>50 kb inversion clade</taxon>
        <taxon>NPAAA clade</taxon>
        <taxon>indigoferoid/millettioid clade</taxon>
        <taxon>Phaseoleae</taxon>
        <taxon>Phaseolus</taxon>
    </lineage>
</organism>
<keyword evidence="5 6" id="KW-0539">Nucleus</keyword>
<comment type="caution">
    <text evidence="9">The sequence shown here is derived from an EMBL/GenBank/DDBJ whole genome shotgun (WGS) entry which is preliminary data.</text>
</comment>
<evidence type="ECO:0000313" key="10">
    <source>
        <dbReference type="Proteomes" id="UP001374584"/>
    </source>
</evidence>
<dbReference type="GO" id="GO:0006334">
    <property type="term" value="P:nucleosome assembly"/>
    <property type="evidence" value="ECO:0007669"/>
    <property type="project" value="InterPro"/>
</dbReference>
<dbReference type="InterPro" id="IPR036390">
    <property type="entry name" value="WH_DNA-bd_sf"/>
</dbReference>
<keyword evidence="4 6" id="KW-0238">DNA-binding</keyword>
<dbReference type="AlphaFoldDB" id="A0AAN9QZE7"/>
<dbReference type="EMBL" id="JAYMYR010000006">
    <property type="protein sequence ID" value="KAK7356360.1"/>
    <property type="molecule type" value="Genomic_DNA"/>
</dbReference>
<dbReference type="Gene3D" id="1.10.10.10">
    <property type="entry name" value="Winged helix-like DNA-binding domain superfamily/Winged helix DNA-binding domain"/>
    <property type="match status" value="1"/>
</dbReference>
<evidence type="ECO:0000256" key="5">
    <source>
        <dbReference type="ARBA" id="ARBA00023242"/>
    </source>
</evidence>
<gene>
    <name evidence="9" type="ORF">VNO80_15630</name>
</gene>
<dbReference type="SUPFAM" id="SSF46785">
    <property type="entry name" value="Winged helix' DNA-binding domain"/>
    <property type="match status" value="1"/>
</dbReference>
<name>A0AAN9QZE7_PHACN</name>
<dbReference type="GO" id="GO:0030527">
    <property type="term" value="F:structural constituent of chromatin"/>
    <property type="evidence" value="ECO:0007669"/>
    <property type="project" value="InterPro"/>
</dbReference>
<feature type="compositionally biased region" description="Basic residues" evidence="7">
    <location>
        <begin position="179"/>
        <end position="196"/>
    </location>
</feature>
<evidence type="ECO:0000256" key="1">
    <source>
        <dbReference type="ARBA" id="ARBA00004123"/>
    </source>
</evidence>
<dbReference type="GO" id="GO:0005634">
    <property type="term" value="C:nucleus"/>
    <property type="evidence" value="ECO:0007669"/>
    <property type="project" value="UniProtKB-SubCell"/>
</dbReference>
<feature type="domain" description="H15" evidence="8">
    <location>
        <begin position="14"/>
        <end position="84"/>
    </location>
</feature>
<evidence type="ECO:0000256" key="2">
    <source>
        <dbReference type="ARBA" id="ARBA00004286"/>
    </source>
</evidence>
<dbReference type="PANTHER" id="PTHR11467">
    <property type="entry name" value="HISTONE H1"/>
    <property type="match status" value="1"/>
</dbReference>
<evidence type="ECO:0000256" key="6">
    <source>
        <dbReference type="RuleBase" id="RU003894"/>
    </source>
</evidence>
<evidence type="ECO:0000256" key="3">
    <source>
        <dbReference type="ARBA" id="ARBA00022454"/>
    </source>
</evidence>
<feature type="region of interest" description="Disordered" evidence="7">
    <location>
        <begin position="80"/>
        <end position="196"/>
    </location>
</feature>
<sequence length="196" mass="21627">MAKANGKNKPTDALHPPYFQMIADAITSLKERTGSSQPAIAKFVEDKHSKVLPPNFRKLLSVQLKNLVKSEKLYKVKNSYKLSSTQTKKPKTAPKEKKVTEKTKRLSQVKTPEALKKKAPNKKKYVEAAAASGGGKLKQAPNKKKYVEAVAASGGGKLKRLSQVKTPEAMKKKPNLSPAKRKITPKPSKDKKKARK</sequence>
<dbReference type="GO" id="GO:0045910">
    <property type="term" value="P:negative regulation of DNA recombination"/>
    <property type="evidence" value="ECO:0007669"/>
    <property type="project" value="TreeGrafter"/>
</dbReference>
<evidence type="ECO:0000256" key="4">
    <source>
        <dbReference type="ARBA" id="ARBA00023125"/>
    </source>
</evidence>
<dbReference type="GO" id="GO:0030261">
    <property type="term" value="P:chromosome condensation"/>
    <property type="evidence" value="ECO:0007669"/>
    <property type="project" value="TreeGrafter"/>
</dbReference>
<dbReference type="PRINTS" id="PR00624">
    <property type="entry name" value="HISTONEH5"/>
</dbReference>
<dbReference type="FunFam" id="1.10.10.10:FF:000706">
    <property type="entry name" value="Histone H1 linker"/>
    <property type="match status" value="1"/>
</dbReference>
<dbReference type="Pfam" id="PF00538">
    <property type="entry name" value="Linker_histone"/>
    <property type="match status" value="1"/>
</dbReference>
<dbReference type="CDD" id="cd00073">
    <property type="entry name" value="H15"/>
    <property type="match status" value="1"/>
</dbReference>
<dbReference type="GO" id="GO:0031492">
    <property type="term" value="F:nucleosomal DNA binding"/>
    <property type="evidence" value="ECO:0007669"/>
    <property type="project" value="TreeGrafter"/>
</dbReference>
<comment type="subcellular location">
    <subcellularLocation>
        <location evidence="2">Chromosome</location>
    </subcellularLocation>
    <subcellularLocation>
        <location evidence="1 6">Nucleus</location>
    </subcellularLocation>
</comment>
<accession>A0AAN9QZE7</accession>
<protein>
    <recommendedName>
        <fullName evidence="8">H15 domain-containing protein</fullName>
    </recommendedName>
</protein>
<dbReference type="SMART" id="SM00526">
    <property type="entry name" value="H15"/>
    <property type="match status" value="1"/>
</dbReference>
<evidence type="ECO:0000259" key="8">
    <source>
        <dbReference type="PROSITE" id="PS51504"/>
    </source>
</evidence>
<dbReference type="Proteomes" id="UP001374584">
    <property type="component" value="Unassembled WGS sequence"/>
</dbReference>
<proteinExistence type="inferred from homology"/>
<keyword evidence="3 6" id="KW-0158">Chromosome</keyword>